<sequence length="41" mass="4344">MKPTKAQVEEMCLSGGGPCGHPKIDMARDEPQSCPNCQAVV</sequence>
<name>A0A0F9LN89_9ZZZZ</name>
<organism evidence="1">
    <name type="scientific">marine sediment metagenome</name>
    <dbReference type="NCBI Taxonomy" id="412755"/>
    <lineage>
        <taxon>unclassified sequences</taxon>
        <taxon>metagenomes</taxon>
        <taxon>ecological metagenomes</taxon>
    </lineage>
</organism>
<comment type="caution">
    <text evidence="1">The sequence shown here is derived from an EMBL/GenBank/DDBJ whole genome shotgun (WGS) entry which is preliminary data.</text>
</comment>
<evidence type="ECO:0000313" key="1">
    <source>
        <dbReference type="EMBL" id="KKM88676.1"/>
    </source>
</evidence>
<dbReference type="EMBL" id="LAZR01006927">
    <property type="protein sequence ID" value="KKM88676.1"/>
    <property type="molecule type" value="Genomic_DNA"/>
</dbReference>
<protein>
    <submittedName>
        <fullName evidence="1">Uncharacterized protein</fullName>
    </submittedName>
</protein>
<proteinExistence type="predicted"/>
<reference evidence="1" key="1">
    <citation type="journal article" date="2015" name="Nature">
        <title>Complex archaea that bridge the gap between prokaryotes and eukaryotes.</title>
        <authorList>
            <person name="Spang A."/>
            <person name="Saw J.H."/>
            <person name="Jorgensen S.L."/>
            <person name="Zaremba-Niedzwiedzka K."/>
            <person name="Martijn J."/>
            <person name="Lind A.E."/>
            <person name="van Eijk R."/>
            <person name="Schleper C."/>
            <person name="Guy L."/>
            <person name="Ettema T.J."/>
        </authorList>
    </citation>
    <scope>NUCLEOTIDE SEQUENCE</scope>
</reference>
<accession>A0A0F9LN89</accession>
<gene>
    <name evidence="1" type="ORF">LCGC14_1256470</name>
</gene>
<dbReference type="AlphaFoldDB" id="A0A0F9LN89"/>